<dbReference type="Proteomes" id="UP001289581">
    <property type="component" value="Unassembled WGS sequence"/>
</dbReference>
<evidence type="ECO:0000313" key="3">
    <source>
        <dbReference type="Proteomes" id="UP001289581"/>
    </source>
</evidence>
<dbReference type="EMBL" id="JAXBCZ010000001">
    <property type="protein sequence ID" value="MEA1304928.1"/>
    <property type="molecule type" value="Genomic_DNA"/>
</dbReference>
<accession>A0AAW9KF07</accession>
<sequence length="327" mass="35902">MAGVLDATEWGLMNARRREALAFGLVSLAFAVAGCSPMAMARKRRERKVHQYLSGLDAVASARVEVHPEFTEPDRWTVDVRLKDDPSAESVATVVRDAYAKVLNLTGASEVRMIVTWVKGKTSVFCYLPMKDADKAASATVEALSPGMERVQIEEERISFEYRTTETLPDHFILPPTSAVLRLGSLRVEQSILIGRSHCFISHAKGKDLTSVPIKRALEAIPSDKRYGAVLSLEAEDYNSHQARLIFKKWVNDWQDEDVQPDAAVLATVLGNQVLQRVELLTSVESKVQPRVVGFDMKSGTVVDQGDPPEKGAPILAAAQQMVASAS</sequence>
<comment type="caution">
    <text evidence="2">The sequence shown here is derived from an EMBL/GenBank/DDBJ whole genome shotgun (WGS) entry which is preliminary data.</text>
</comment>
<dbReference type="AlphaFoldDB" id="A0AAW9KF07"/>
<dbReference type="RefSeq" id="WP_322912393.1">
    <property type="nucleotide sequence ID" value="NZ_JAXBCZ010000001.1"/>
</dbReference>
<proteinExistence type="predicted"/>
<keyword evidence="1" id="KW-0812">Transmembrane</keyword>
<protein>
    <submittedName>
        <fullName evidence="2">Uncharacterized protein</fullName>
    </submittedName>
</protein>
<evidence type="ECO:0000313" key="2">
    <source>
        <dbReference type="EMBL" id="MEA1304928.1"/>
    </source>
</evidence>
<feature type="transmembrane region" description="Helical" evidence="1">
    <location>
        <begin position="20"/>
        <end position="41"/>
    </location>
</feature>
<reference evidence="2 3" key="1">
    <citation type="submission" date="2023-06" db="EMBL/GenBank/DDBJ databases">
        <title>Actinomyces orist ORNL 0101 HMT-893 genome.</title>
        <authorList>
            <person name="Johnston C.D."/>
            <person name="Chen T."/>
            <person name="Dewhirst F.E."/>
        </authorList>
    </citation>
    <scope>NUCLEOTIDE SEQUENCE [LARGE SCALE GENOMIC DNA]</scope>
    <source>
        <strain evidence="2 3">ORNL 0101</strain>
    </source>
</reference>
<keyword evidence="1" id="KW-1133">Transmembrane helix</keyword>
<name>A0AAW9KF07_9ACTO</name>
<keyword evidence="3" id="KW-1185">Reference proteome</keyword>
<gene>
    <name evidence="2" type="ORF">QU665_07590</name>
</gene>
<organism evidence="2 3">
    <name type="scientific">Actinomyces oris</name>
    <dbReference type="NCBI Taxonomy" id="544580"/>
    <lineage>
        <taxon>Bacteria</taxon>
        <taxon>Bacillati</taxon>
        <taxon>Actinomycetota</taxon>
        <taxon>Actinomycetes</taxon>
        <taxon>Actinomycetales</taxon>
        <taxon>Actinomycetaceae</taxon>
        <taxon>Actinomyces</taxon>
    </lineage>
</organism>
<evidence type="ECO:0000256" key="1">
    <source>
        <dbReference type="SAM" id="Phobius"/>
    </source>
</evidence>
<keyword evidence="1" id="KW-0472">Membrane</keyword>